<dbReference type="InterPro" id="IPR036734">
    <property type="entry name" value="Neur_chan_lig-bd_sf"/>
</dbReference>
<proteinExistence type="inferred from homology"/>
<accession>A0A7E4ZZF2</accession>
<dbReference type="CDD" id="cd19049">
    <property type="entry name" value="LGIC_TM_anion"/>
    <property type="match status" value="1"/>
</dbReference>
<dbReference type="GO" id="GO:0005886">
    <property type="term" value="C:plasma membrane"/>
    <property type="evidence" value="ECO:0007669"/>
    <property type="project" value="UniProtKB-SubCell"/>
</dbReference>
<evidence type="ECO:0000256" key="6">
    <source>
        <dbReference type="ARBA" id="ARBA00022729"/>
    </source>
</evidence>
<dbReference type="InterPro" id="IPR038050">
    <property type="entry name" value="Neuro_actylchol_rec"/>
</dbReference>
<keyword evidence="4" id="KW-1003">Cell membrane</keyword>
<keyword evidence="6" id="KW-0732">Signal</keyword>
<evidence type="ECO:0000256" key="7">
    <source>
        <dbReference type="ARBA" id="ARBA00022989"/>
    </source>
</evidence>
<evidence type="ECO:0000256" key="9">
    <source>
        <dbReference type="ARBA" id="ARBA00023136"/>
    </source>
</evidence>
<dbReference type="Proteomes" id="UP000492821">
    <property type="component" value="Unassembled WGS sequence"/>
</dbReference>
<feature type="compositionally biased region" description="Polar residues" evidence="12">
    <location>
        <begin position="381"/>
        <end position="394"/>
    </location>
</feature>
<evidence type="ECO:0000256" key="4">
    <source>
        <dbReference type="ARBA" id="ARBA00022475"/>
    </source>
</evidence>
<dbReference type="Pfam" id="PF02932">
    <property type="entry name" value="Neur_chan_memb"/>
    <property type="match status" value="1"/>
</dbReference>
<dbReference type="Gene3D" id="2.70.170.10">
    <property type="entry name" value="Neurotransmitter-gated ion-channel ligand-binding domain"/>
    <property type="match status" value="1"/>
</dbReference>
<feature type="region of interest" description="Disordered" evidence="12">
    <location>
        <begin position="430"/>
        <end position="455"/>
    </location>
</feature>
<dbReference type="AlphaFoldDB" id="A0A7E4ZZF2"/>
<dbReference type="PROSITE" id="PS00236">
    <property type="entry name" value="NEUROTR_ION_CHANNEL"/>
    <property type="match status" value="1"/>
</dbReference>
<dbReference type="SUPFAM" id="SSF63712">
    <property type="entry name" value="Nicotinic receptor ligand binding domain-like"/>
    <property type="match status" value="1"/>
</dbReference>
<dbReference type="CDD" id="cd18987">
    <property type="entry name" value="LGIC_ECD_anion"/>
    <property type="match status" value="1"/>
</dbReference>
<dbReference type="InterPro" id="IPR036719">
    <property type="entry name" value="Neuro-gated_channel_TM_sf"/>
</dbReference>
<dbReference type="WBParaSite" id="Pan_g525.t1">
    <property type="protein sequence ID" value="Pan_g525.t1"/>
    <property type="gene ID" value="Pan_g525"/>
</dbReference>
<dbReference type="PRINTS" id="PR00252">
    <property type="entry name" value="NRIONCHANNEL"/>
</dbReference>
<protein>
    <submittedName>
        <fullName evidence="16">Gamma-aminobutyric acid receptor subunit beta</fullName>
    </submittedName>
</protein>
<feature type="compositionally biased region" description="Low complexity" evidence="12">
    <location>
        <begin position="442"/>
        <end position="452"/>
    </location>
</feature>
<dbReference type="GO" id="GO:0005230">
    <property type="term" value="F:extracellular ligand-gated monoatomic ion channel activity"/>
    <property type="evidence" value="ECO:0007669"/>
    <property type="project" value="InterPro"/>
</dbReference>
<evidence type="ECO:0000256" key="1">
    <source>
        <dbReference type="ARBA" id="ARBA00004141"/>
    </source>
</evidence>
<keyword evidence="5 11" id="KW-0812">Transmembrane</keyword>
<evidence type="ECO:0000313" key="15">
    <source>
        <dbReference type="Proteomes" id="UP000492821"/>
    </source>
</evidence>
<dbReference type="PANTHER" id="PTHR18945">
    <property type="entry name" value="NEUROTRANSMITTER GATED ION CHANNEL"/>
    <property type="match status" value="1"/>
</dbReference>
<keyword evidence="10 11" id="KW-0407">Ion channel</keyword>
<reference evidence="15" key="1">
    <citation type="journal article" date="2013" name="Genetics">
        <title>The draft genome and transcriptome of Panagrellus redivivus are shaped by the harsh demands of a free-living lifestyle.</title>
        <authorList>
            <person name="Srinivasan J."/>
            <person name="Dillman A.R."/>
            <person name="Macchietto M.G."/>
            <person name="Heikkinen L."/>
            <person name="Lakso M."/>
            <person name="Fracchia K.M."/>
            <person name="Antoshechkin I."/>
            <person name="Mortazavi A."/>
            <person name="Wong G."/>
            <person name="Sternberg P.W."/>
        </authorList>
    </citation>
    <scope>NUCLEOTIDE SEQUENCE [LARGE SCALE GENOMIC DNA]</scope>
    <source>
        <strain evidence="15">MT8872</strain>
    </source>
</reference>
<reference evidence="16" key="2">
    <citation type="submission" date="2020-10" db="UniProtKB">
        <authorList>
            <consortium name="WormBaseParasite"/>
        </authorList>
    </citation>
    <scope>IDENTIFICATION</scope>
</reference>
<feature type="transmembrane region" description="Helical" evidence="11">
    <location>
        <begin position="298"/>
        <end position="319"/>
    </location>
</feature>
<dbReference type="InterPro" id="IPR006029">
    <property type="entry name" value="Neurotrans-gated_channel_TM"/>
</dbReference>
<evidence type="ECO:0000256" key="3">
    <source>
        <dbReference type="ARBA" id="ARBA00022448"/>
    </source>
</evidence>
<dbReference type="Gene3D" id="1.20.58.390">
    <property type="entry name" value="Neurotransmitter-gated ion-channel transmembrane domain"/>
    <property type="match status" value="2"/>
</dbReference>
<dbReference type="InterPro" id="IPR006201">
    <property type="entry name" value="Neur_channel"/>
</dbReference>
<keyword evidence="15" id="KW-1185">Reference proteome</keyword>
<feature type="region of interest" description="Disordered" evidence="12">
    <location>
        <begin position="381"/>
        <end position="412"/>
    </location>
</feature>
<keyword evidence="3 11" id="KW-0813">Transport</keyword>
<dbReference type="Pfam" id="PF02931">
    <property type="entry name" value="Neur_chan_LBD"/>
    <property type="match status" value="1"/>
</dbReference>
<feature type="transmembrane region" description="Helical" evidence="11">
    <location>
        <begin position="508"/>
        <end position="527"/>
    </location>
</feature>
<evidence type="ECO:0000313" key="16">
    <source>
        <dbReference type="WBParaSite" id="Pan_g525.t1"/>
    </source>
</evidence>
<name>A0A7E4ZZF2_PANRE</name>
<evidence type="ECO:0000256" key="8">
    <source>
        <dbReference type="ARBA" id="ARBA00023065"/>
    </source>
</evidence>
<keyword evidence="8 11" id="KW-0406">Ion transport</keyword>
<comment type="similarity">
    <text evidence="11">Belongs to the ligand-gated ion channel (TC 1.A.9) family.</text>
</comment>
<evidence type="ECO:0000256" key="12">
    <source>
        <dbReference type="SAM" id="MobiDB-lite"/>
    </source>
</evidence>
<keyword evidence="9 11" id="KW-0472">Membrane</keyword>
<comment type="subcellular location">
    <subcellularLocation>
        <location evidence="2">Cell membrane</location>
    </subcellularLocation>
    <subcellularLocation>
        <location evidence="1">Membrane</location>
        <topology evidence="1">Multi-pass membrane protein</topology>
    </subcellularLocation>
</comment>
<organism evidence="15 16">
    <name type="scientific">Panagrellus redivivus</name>
    <name type="common">Microworm</name>
    <dbReference type="NCBI Taxonomy" id="6233"/>
    <lineage>
        <taxon>Eukaryota</taxon>
        <taxon>Metazoa</taxon>
        <taxon>Ecdysozoa</taxon>
        <taxon>Nematoda</taxon>
        <taxon>Chromadorea</taxon>
        <taxon>Rhabditida</taxon>
        <taxon>Tylenchina</taxon>
        <taxon>Panagrolaimomorpha</taxon>
        <taxon>Panagrolaimoidea</taxon>
        <taxon>Panagrolaimidae</taxon>
        <taxon>Panagrellus</taxon>
    </lineage>
</organism>
<evidence type="ECO:0000256" key="10">
    <source>
        <dbReference type="ARBA" id="ARBA00023303"/>
    </source>
</evidence>
<evidence type="ECO:0000259" key="13">
    <source>
        <dbReference type="Pfam" id="PF02931"/>
    </source>
</evidence>
<feature type="domain" description="Neurotransmitter-gated ion-channel ligand-binding" evidence="13">
    <location>
        <begin position="34"/>
        <end position="231"/>
    </location>
</feature>
<feature type="transmembrane region" description="Helical" evidence="11">
    <location>
        <begin position="267"/>
        <end position="286"/>
    </location>
</feature>
<dbReference type="NCBIfam" id="TIGR00860">
    <property type="entry name" value="LIC"/>
    <property type="match status" value="1"/>
</dbReference>
<feature type="transmembrane region" description="Helical" evidence="11">
    <location>
        <begin position="232"/>
        <end position="255"/>
    </location>
</feature>
<evidence type="ECO:0000259" key="14">
    <source>
        <dbReference type="Pfam" id="PF02932"/>
    </source>
</evidence>
<evidence type="ECO:0000256" key="5">
    <source>
        <dbReference type="ARBA" id="ARBA00022692"/>
    </source>
</evidence>
<dbReference type="InterPro" id="IPR006028">
    <property type="entry name" value="GABAA/Glycine_rcpt"/>
</dbReference>
<keyword evidence="7 11" id="KW-1133">Transmembrane helix</keyword>
<dbReference type="GO" id="GO:0004888">
    <property type="term" value="F:transmembrane signaling receptor activity"/>
    <property type="evidence" value="ECO:0007669"/>
    <property type="project" value="InterPro"/>
</dbReference>
<evidence type="ECO:0000256" key="2">
    <source>
        <dbReference type="ARBA" id="ARBA00004236"/>
    </source>
</evidence>
<dbReference type="InterPro" id="IPR018000">
    <property type="entry name" value="Neurotransmitter_ion_chnl_CS"/>
</dbReference>
<sequence>MIVVRICLIYITISITSAFDWKTMNRRLLSREPEPPLFSGKPLTVHVGMFFESMSNLKESQMSIDVDIYLYMSWKDQNLAHTDGTWTINTPEHKKKIWTPDVYFANAMSAKLHDVTVPNFNLYIKNDGTVAFSLRTTLTVACPLDLRNYPMDEQHCKIEALSYSFTEEMVRLRWFRTQPISINEEITLPEFVLQQTKATYCNGTYEYAVTAAGKNTGKFSCLLANLYLRRSIWHTVLSTYIPASGIVAVSWTSFYIDRRATPARVTLTFMTLLSLTSLGNGMRFSLPQVSYPKAIDFYFFACMLFVFGALIEFALVNSLMRKSEKYEKLANKYKDKKDSAHFMKSPIMSMEFQKSYETMMRMRRKSSVGVTLKEWRRKLNSAESSPNIGGSSSRVHFDPPVLTDSESEEMPRHRVEDEFIASYYDNVQPNNNANGHLKNSRHSNSSGSSNESKQLIGPKRVSINLPNNVNQNSRRQSVAPDSALVTEYTEFAHVLSRRALNIDKLSRVMFPVVFAIFNCVYWAYYLVSSKNKFE</sequence>
<evidence type="ECO:0000256" key="11">
    <source>
        <dbReference type="RuleBase" id="RU000687"/>
    </source>
</evidence>
<dbReference type="InterPro" id="IPR006202">
    <property type="entry name" value="Neur_chan_lig-bd"/>
</dbReference>
<dbReference type="SUPFAM" id="SSF90112">
    <property type="entry name" value="Neurotransmitter-gated ion-channel transmembrane pore"/>
    <property type="match status" value="1"/>
</dbReference>
<feature type="domain" description="Neurotransmitter-gated ion-channel transmembrane" evidence="14">
    <location>
        <begin position="239"/>
        <end position="522"/>
    </location>
</feature>
<dbReference type="PRINTS" id="PR00253">
    <property type="entry name" value="GABAARECEPTR"/>
</dbReference>